<evidence type="ECO:0000256" key="35">
    <source>
        <dbReference type="ARBA" id="ARBA00022884"/>
    </source>
</evidence>
<dbReference type="Gene3D" id="1.10.820.10">
    <property type="entry name" value="RNA Helicase Chain A , domain 3"/>
    <property type="match status" value="1"/>
</dbReference>
<dbReference type="PROSITE" id="PS51192">
    <property type="entry name" value="HELICASE_ATP_BIND_1"/>
    <property type="match status" value="1"/>
</dbReference>
<evidence type="ECO:0000256" key="47">
    <source>
        <dbReference type="ARBA" id="ARBA00023280"/>
    </source>
</evidence>
<evidence type="ECO:0000256" key="18">
    <source>
        <dbReference type="ARBA" id="ARBA00022632"/>
    </source>
</evidence>
<keyword evidence="44" id="KW-1041">Host lipid droplet</keyword>
<evidence type="ECO:0000259" key="54">
    <source>
        <dbReference type="PROSITE" id="PS50507"/>
    </source>
</evidence>
<comment type="catalytic activity">
    <reaction evidence="50">
        <text>a ribonucleoside 5'-triphosphate + H2O = a ribonucleoside 5'-diphosphate + phosphate + H(+)</text>
        <dbReference type="Rhea" id="RHEA:23680"/>
        <dbReference type="ChEBI" id="CHEBI:15377"/>
        <dbReference type="ChEBI" id="CHEBI:15378"/>
        <dbReference type="ChEBI" id="CHEBI:43474"/>
        <dbReference type="ChEBI" id="CHEBI:57930"/>
        <dbReference type="ChEBI" id="CHEBI:61557"/>
        <dbReference type="EC" id="3.6.1.15"/>
    </reaction>
</comment>
<evidence type="ECO:0000256" key="28">
    <source>
        <dbReference type="ARBA" id="ARBA00022807"/>
    </source>
</evidence>
<evidence type="ECO:0000256" key="32">
    <source>
        <dbReference type="ARBA" id="ARBA00022844"/>
    </source>
</evidence>
<dbReference type="Gene3D" id="3.30.70.270">
    <property type="match status" value="2"/>
</dbReference>
<keyword evidence="48" id="KW-1160">Virus entry into host cell</keyword>
<dbReference type="GO" id="GO:0044186">
    <property type="term" value="C:host cell lipid droplet"/>
    <property type="evidence" value="ECO:0007669"/>
    <property type="project" value="UniProtKB-SubCell"/>
</dbReference>
<evidence type="ECO:0000256" key="49">
    <source>
        <dbReference type="ARBA" id="ARBA00023303"/>
    </source>
</evidence>
<evidence type="ECO:0000256" key="8">
    <source>
        <dbReference type="ARBA" id="ARBA00020107"/>
    </source>
</evidence>
<dbReference type="InterPro" id="IPR002519">
    <property type="entry name" value="HCV_Env"/>
</dbReference>
<name>A0A9C7LM04_9FLAV</name>
<evidence type="ECO:0000256" key="24">
    <source>
        <dbReference type="ARBA" id="ARBA00022741"/>
    </source>
</evidence>
<dbReference type="GO" id="GO:0042025">
    <property type="term" value="C:host cell nucleus"/>
    <property type="evidence" value="ECO:0007669"/>
    <property type="project" value="UniProtKB-SubCell"/>
</dbReference>
<keyword evidence="14" id="KW-0167">Capsid protein</keyword>
<dbReference type="InterPro" id="IPR007094">
    <property type="entry name" value="RNA-dir_pol_PSvirus"/>
</dbReference>
<evidence type="ECO:0000256" key="48">
    <source>
        <dbReference type="ARBA" id="ARBA00023296"/>
    </source>
</evidence>
<dbReference type="GO" id="GO:0005524">
    <property type="term" value="F:ATP binding"/>
    <property type="evidence" value="ECO:0007669"/>
    <property type="project" value="UniProtKB-KW"/>
</dbReference>
<keyword evidence="17" id="KW-1162">Viral penetration into host cytoplasm</keyword>
<dbReference type="PROSITE" id="PS51693">
    <property type="entry name" value="HCV_NS2_PRO"/>
    <property type="match status" value="2"/>
</dbReference>
<feature type="transmembrane region" description="Helical" evidence="53">
    <location>
        <begin position="966"/>
        <end position="987"/>
    </location>
</feature>
<proteinExistence type="predicted"/>
<comment type="catalytic activity">
    <reaction evidence="51">
        <text>ATP + H2O = ADP + phosphate + H(+)</text>
        <dbReference type="Rhea" id="RHEA:13065"/>
        <dbReference type="ChEBI" id="CHEBI:15377"/>
        <dbReference type="ChEBI" id="CHEBI:15378"/>
        <dbReference type="ChEBI" id="CHEBI:30616"/>
        <dbReference type="ChEBI" id="CHEBI:43474"/>
        <dbReference type="ChEBI" id="CHEBI:456216"/>
        <dbReference type="EC" id="3.6.4.13"/>
    </reaction>
</comment>
<dbReference type="GO" id="GO:0003723">
    <property type="term" value="F:RNA binding"/>
    <property type="evidence" value="ECO:0007669"/>
    <property type="project" value="UniProtKB-KW"/>
</dbReference>
<evidence type="ECO:0000256" key="31">
    <source>
        <dbReference type="ARBA" id="ARBA00022840"/>
    </source>
</evidence>
<dbReference type="GO" id="GO:0034220">
    <property type="term" value="P:monoatomic ion transmembrane transport"/>
    <property type="evidence" value="ECO:0007669"/>
    <property type="project" value="UniProtKB-KW"/>
</dbReference>
<keyword evidence="37 53" id="KW-1133">Transmembrane helix</keyword>
<evidence type="ECO:0000256" key="6">
    <source>
        <dbReference type="ARBA" id="ARBA00004482"/>
    </source>
</evidence>
<dbReference type="Pfam" id="PF07652">
    <property type="entry name" value="Flavi_DEAD"/>
    <property type="match status" value="1"/>
</dbReference>
<feature type="compositionally biased region" description="Basic residues" evidence="52">
    <location>
        <begin position="52"/>
        <end position="61"/>
    </location>
</feature>
<dbReference type="Gene3D" id="2.40.10.10">
    <property type="entry name" value="Trypsin-like serine proteases"/>
    <property type="match status" value="1"/>
</dbReference>
<dbReference type="InterPro" id="IPR038170">
    <property type="entry name" value="NS5A_1a_sf"/>
</dbReference>
<evidence type="ECO:0000256" key="44">
    <source>
        <dbReference type="ARBA" id="ARBA00023190"/>
    </source>
</evidence>
<evidence type="ECO:0000256" key="16">
    <source>
        <dbReference type="ARBA" id="ARBA00022581"/>
    </source>
</evidence>
<evidence type="ECO:0000256" key="50">
    <source>
        <dbReference type="ARBA" id="ARBA00047631"/>
    </source>
</evidence>
<evidence type="ECO:0000256" key="17">
    <source>
        <dbReference type="ARBA" id="ARBA00022595"/>
    </source>
</evidence>
<dbReference type="InterPro" id="IPR043128">
    <property type="entry name" value="Rev_trsase/Diguanyl_cyclase"/>
</dbReference>
<feature type="domain" description="Peptidase C18" evidence="56">
    <location>
        <begin position="986"/>
        <end position="1112"/>
    </location>
</feature>
<dbReference type="InterPro" id="IPR043502">
    <property type="entry name" value="DNA/RNA_pol_sf"/>
</dbReference>
<evidence type="ECO:0000256" key="29">
    <source>
        <dbReference type="ARBA" id="ARBA00022825"/>
    </source>
</evidence>
<evidence type="ECO:0000256" key="5">
    <source>
        <dbReference type="ARBA" id="ARBA00004338"/>
    </source>
</evidence>
<keyword evidence="29" id="KW-0720">Serine protease</keyword>
<dbReference type="Pfam" id="PF01001">
    <property type="entry name" value="HCV_NS4b"/>
    <property type="match status" value="1"/>
</dbReference>
<keyword evidence="40" id="KW-0406">Ion transport</keyword>
<dbReference type="Pfam" id="PF02907">
    <property type="entry name" value="Peptidase_S29"/>
    <property type="match status" value="1"/>
</dbReference>
<evidence type="ECO:0000259" key="56">
    <source>
        <dbReference type="PROSITE" id="PS51693"/>
    </source>
</evidence>
<keyword evidence="34" id="KW-0261">Viral envelope protein</keyword>
<evidence type="ECO:0000256" key="10">
    <source>
        <dbReference type="ARBA" id="ARBA00022482"/>
    </source>
</evidence>
<dbReference type="InterPro" id="IPR009003">
    <property type="entry name" value="Peptidase_S1_PA"/>
</dbReference>
<keyword evidence="39" id="KW-1072">Activation of host autophagy by virus</keyword>
<evidence type="ECO:0000256" key="22">
    <source>
        <dbReference type="ARBA" id="ARBA00022695"/>
    </source>
</evidence>
<evidence type="ECO:0000256" key="20">
    <source>
        <dbReference type="ARBA" id="ARBA00022679"/>
    </source>
</evidence>
<keyword evidence="26" id="KW-1161">Viral attachment to host cell</keyword>
<keyword evidence="41 53" id="KW-0472">Membrane</keyword>
<evidence type="ECO:0000256" key="3">
    <source>
        <dbReference type="ARBA" id="ARBA00004192"/>
    </source>
</evidence>
<dbReference type="GO" id="GO:0044167">
    <property type="term" value="C:host cell endoplasmic reticulum membrane"/>
    <property type="evidence" value="ECO:0007669"/>
    <property type="project" value="UniProtKB-SubCell"/>
</dbReference>
<keyword evidence="43" id="KW-1038">Host endoplasmic reticulum</keyword>
<feature type="transmembrane region" description="Helical" evidence="53">
    <location>
        <begin position="1980"/>
        <end position="1998"/>
    </location>
</feature>
<keyword evidence="19" id="KW-0645">Protease</keyword>
<evidence type="ECO:0000256" key="33">
    <source>
        <dbReference type="ARBA" id="ARBA00022870"/>
    </source>
</evidence>
<feature type="domain" description="RdRp catalytic" evidence="54">
    <location>
        <begin position="2859"/>
        <end position="2973"/>
    </location>
</feature>
<evidence type="ECO:0000256" key="34">
    <source>
        <dbReference type="ARBA" id="ARBA00022879"/>
    </source>
</evidence>
<keyword evidence="10" id="KW-1113">Inhibition of host RLR pathway by virus</keyword>
<evidence type="ECO:0000259" key="57">
    <source>
        <dbReference type="PROSITE" id="PS51822"/>
    </source>
</evidence>
<dbReference type="InterPro" id="IPR054175">
    <property type="entry name" value="NS3_helicase_C"/>
</dbReference>
<sequence length="3234" mass="349718">MEFPSLRHTGKINFTMERNQNEIDTGSCPPGEQARRELGTFCPASAQQGTHRPSKAARATRKATATPSQPGLSCRAVSKAKLIHQLFPLRDKYEALVDPATGCYVDPSGQVAVDNPPTRRQLRTVDRIAKWRRGRLLKSYVGKAYRNQTYFYGHCGHVTTAVIPHTPLSIEPLCWRADGVKIITDSTRTMWCSHTVYGKPVVARNGDRVWLGVDGRVPSARWTYAAPKPAVRRSAEPGSRTPNPKAGAAARAPVPAPRSKYPAKKNFLESYAHGGAWPVVDKGLDYTLKLAGSGTDNWPSDPRKRSRNLGRVIDGVMGWTVDVASHTPVLGIVAAPILKGCCHLVRFVEDGINAVTGFGGVQLFIIMLLFFVTPAAAAPNRVCRLDNGTRIITNICHAKDLRYCAGGLCWHAPGCVVATEDGCWGSVTPALSVAPGDIYEGDVFARHVDCLSVAVFVCDWWGIGEACAVGLVVADLALGSVSEQVSMNCSMDCGLSKVYPNQLKPFWNWLSKDTPLAWLIEFLELLPGLFKLMLTGAHYGIMLTTLAYVLDGRITRALALLLVYGGVANGAPVVQSSTIGNPIGPQTVCSEVTSSNQLYNCYFPHENRPHHVNNGTHNIWKLRGRGVCDLYTAKTLSRGAWWGGWGVYQPSWNLPDQLLTYVSTCSRGARPKECVGEPDQFRDFKQSFSKCHFGTNISACMRVAKTYHPTSEFADASFRFKGKEIKVKCLCRWEGLSRMPGTPFPRTTQVLTNCPGHVWPAWGEFATQRLTLDASGYQVFAGVMGDSRQMVVEHFLVMFSLCWMMGSRYVALVYVAFLLATVEAAVPLAAPIAAVAGSVWDLHPYQAAATMGLLFCPSTPLQSLFAIVSCFHTPLGFALLLVPHTIGGVSGITTADSVGISLPGWSAYLALAVWMLSLTPAGTKYRRAMAFAAVYTVDRLTLPIHGAQRSINNNHHITVLAFISGYIYPPVACWCVWAYLVLAALDISVELLVKVCLPRGAARKVTECAAYTMSVTGLVWLTHPLAWFLQRYGFTFHHHLGELSDRAADVFRGAGAWVDPFIPRGDCATIVDAARILACGDIVDGRPVVARLGDLVWTGAPVCDLPDGYKLCSPVGVAADRGLGPWGLLKLSLTGVDDGPALGHVAVLSTPLGSHCGTAVGGRLVCTLHGSKGRAIATASGPIDPIATSPDEDLMAYSLPPGMLSLETCNCGVDRAYMIFKTGRTVRMTKADGCWGLDTAVRMTEARGSSGCPAVCPQGHCVGLLTQAQNHHGMTSKIKLGDPTQLVALSARIPTETVMPTVPSEYAVKTLVAATGSGKSTKIPMMYVKDGHKTLVLNPSVATTAAMPAYMNQAYDINPSVHYGEVSITTDAKLTYSTYGKFLAYGIGALNQYDVIICDECHSLDSTTALGIGTVLTYAKAAGAKLVVLATATPPGQPIGPHPNITEVELDSGGTIPFYGKTVHKDQLQVGRHLIFCDTKAAVTTMCQLLQAEGLNAVPYWRGRDITTIPLSGDVVVVSTDALATGYTGNFDTVTDCNAQVAVDLIVDFCPTFSINVRSKLATSVCRAQRRGRCGRGKAGIYRYVVKNSMTAGMLPDATLVDVFDGGLCWYKLTAAEVSVRVQAYAECTGLPSIGSDIKMWEDFFTLLEGYSTNIRVVKAKQEGWSYPLMTGATISICTHAGTPLPDAERYEGTGKKTSKVDYLCVAQLDGPGPSGPEHPLVRSLQGALGIASDNCWVPQLITAGLGTVGVLVILDSLGCQVRTGHITISMARSDKADGFESMNIGESMFEEASNTLGWNEAWQTGWQGYEAAKAWAAQAANAASASLSIKAAEVAARAAELRAPAAEVCQRLTAAAADAVPVASEAMGAAAAAAADTVPSWVAVLTTWIETNKAQMAAGLQWVMGYAILPRNAPVGCLLVGAAYLSAVLPLSTKLFLALVGGGLSALRAPVRASVGVTLVGLGASVLGTSTIAGILTSILGAYVSGTSSAVVVFKLLSGQAPSPDEWFAVASGVLNPGACLLGGILAAILSWVTREGSTVWMNRLLAMCVKGNVLPKDFFLEGSRVRDAVLRGLEAASPAGVVNSIITWLTSQDYISCSAPGRFPAAFYQLYDWAIYYARHFYISLKSLMPTLRAKLTFFSCTPPFTGRIKGSGQIHTVCECGAAHSYSVHRGVVKHTWGSRWCYGGYYGVILAPSVTKFEGSVTIEPVGDHREVHPIGMADFVELKFVGDDVYMSGTSRREVTWMSHVLPPASRAVSINGACVGGESPPKALAWTEGATIVLNGQLKQLPCYIAKCEKELAPKVFRERQEPPPKSKKKKIDLEAIPDVETWKNNGCADCAENARCIEHSKSLVSPDASVDGASSMTLGDFTNMKKEKKNDKIKEMCSNWLLTAEARKERGIVNEGFEMEELRSADTSSVYSIPVYSQTTETIKKPAPTVLRRRRLSGDGTLCATARACMAEYFDQKFPQKLYDERDQQRAISEINEMAQSTQLRMFTYDRGAVHEVPLDTSSDSGSDNQGPTEGFLRRALSKTASFLSSGVLKTKEPTKDCDRIRLTSLCTASLRELDNAGYESDTVGEVTAAEAAAVSNEPTGEVADSTEPAVLIVDDPVVAPATTGPTVRSDEEESDEKEQKFEPVSNSYVWNGIPVLTRAMDKIFTPVAVVGTRLGKARGNVYITQPSSIELRKKKVTIWRDESVRPVELEEQILAAEARIKLHGLRCGEMSMADAAAAVPPRSATSFTGLTAAEVRRMTPKAKRGITEAYDCLKHGEPHKFKVVTIMPKAEIFARDPGKNYTSKPARIIAYPPLEMRVTERMIMGNVAPAVVKLLLGEAYGFQYTPWERANKLVELWKRRLNPYGFSADALCFDAQVTPSDVATETRIWEAAFAGDKARLRNLGLFYGTSPMINAEGTPLGTRHCRASGTFTTSAGNTLTCWLKMTTALKMARMDCDLLICGDDCVVIGEAPVNPSDLKHQLLQLTNALSRLGLVQGDSLIPEFSLERIISCSSNVTVSNNCVTGEPVYYLTRPPQTPLARGLAEARGLTPEYNWIGNIVMYFPCLWARVLTIHWLEMLVTEVVQTERRFQFEWQGNTITLQLHLLPQILQRLHGPQVWTLNTFTPDESRRTAEALELLGAPRLRAWKARAGNVRVACMRKGGVHAQLARYLLWWVREKPPRPFSRSEMTIGNDLEMLTALPYTSSTLHVVEGRDSPVLFKALAACALAALLLVVVGK</sequence>
<dbReference type="GO" id="GO:0004197">
    <property type="term" value="F:cysteine-type endopeptidase activity"/>
    <property type="evidence" value="ECO:0007669"/>
    <property type="project" value="InterPro"/>
</dbReference>
<feature type="domain" description="Helicase ATP-binding" evidence="55">
    <location>
        <begin position="1300"/>
        <end position="1452"/>
    </location>
</feature>
<dbReference type="InterPro" id="IPR001490">
    <property type="entry name" value="HCV_NS4b"/>
</dbReference>
<dbReference type="InterPro" id="IPR014001">
    <property type="entry name" value="Helicase_ATP-bd"/>
</dbReference>
<dbReference type="Gene3D" id="2.20.25.210">
    <property type="entry name" value="Hepatitis C NS5A, domain 1B"/>
    <property type="match status" value="1"/>
</dbReference>
<keyword evidence="16" id="KW-0945">Host-virus interaction</keyword>
<keyword evidence="23" id="KW-0479">Metal-binding</keyword>
<keyword evidence="47" id="KW-0899">Viral immunoevasion</keyword>
<keyword evidence="27" id="KW-0347">Helicase</keyword>
<keyword evidence="30" id="KW-1114">Inhibition of host interferon signaling pathway by virus</keyword>
<dbReference type="GO" id="GO:0019031">
    <property type="term" value="C:viral envelope"/>
    <property type="evidence" value="ECO:0007669"/>
    <property type="project" value="UniProtKB-KW"/>
</dbReference>
<keyword evidence="12" id="KW-1168">Fusion of virus membrane with host membrane</keyword>
<dbReference type="InterPro" id="IPR002518">
    <property type="entry name" value="HCV_NS2"/>
</dbReference>
<dbReference type="GO" id="GO:0039520">
    <property type="term" value="P:symbiont-mediated activation of host autophagy"/>
    <property type="evidence" value="ECO:0007669"/>
    <property type="project" value="UniProtKB-KW"/>
</dbReference>
<dbReference type="GO" id="GO:0004252">
    <property type="term" value="F:serine-type endopeptidase activity"/>
    <property type="evidence" value="ECO:0007669"/>
    <property type="project" value="InterPro"/>
</dbReference>
<keyword evidence="24" id="KW-0547">Nucleotide-binding</keyword>
<evidence type="ECO:0000256" key="1">
    <source>
        <dbReference type="ARBA" id="ARBA00004147"/>
    </source>
</evidence>
<dbReference type="Pfam" id="PF01539">
    <property type="entry name" value="HCV_env"/>
    <property type="match status" value="1"/>
</dbReference>
<organism evidence="58">
    <name type="scientific">White sucker hepacivirus</name>
    <dbReference type="NCBI Taxonomy" id="3004179"/>
    <lineage>
        <taxon>Viruses</taxon>
        <taxon>Riboviria</taxon>
        <taxon>Orthornavirae</taxon>
        <taxon>Kitrinoviricota</taxon>
        <taxon>Flasuviricetes</taxon>
        <taxon>Amarillovirales</taxon>
        <taxon>Flaviviridae</taxon>
        <taxon>Hepacivirus</taxon>
    </lineage>
</organism>
<evidence type="ECO:0000256" key="4">
    <source>
        <dbReference type="ARBA" id="ARBA00004291"/>
    </source>
</evidence>
<dbReference type="InterPro" id="IPR002166">
    <property type="entry name" value="RNA_pol_HCV"/>
</dbReference>
<evidence type="ECO:0000256" key="38">
    <source>
        <dbReference type="ARBA" id="ARBA00023039"/>
    </source>
</evidence>
<evidence type="ECO:0000256" key="26">
    <source>
        <dbReference type="ARBA" id="ARBA00022804"/>
    </source>
</evidence>
<keyword evidence="13" id="KW-1170">Fusion of virus membrane with host endosomal membrane</keyword>
<dbReference type="InterPro" id="IPR011492">
    <property type="entry name" value="Flavi_DEAD"/>
</dbReference>
<keyword evidence="9" id="KW-0813">Transport</keyword>
<keyword evidence="33" id="KW-1043">Host membrane</keyword>
<evidence type="ECO:0000256" key="23">
    <source>
        <dbReference type="ARBA" id="ARBA00022723"/>
    </source>
</evidence>
<keyword evidence="32" id="KW-0946">Virion</keyword>
<dbReference type="GO" id="GO:0003724">
    <property type="term" value="F:RNA helicase activity"/>
    <property type="evidence" value="ECO:0007669"/>
    <property type="project" value="UniProtKB-EC"/>
</dbReference>
<feature type="domain" description="Peptidase S29" evidence="57">
    <location>
        <begin position="1113"/>
        <end position="1294"/>
    </location>
</feature>
<dbReference type="Pfam" id="PF01538">
    <property type="entry name" value="HCV_NS2"/>
    <property type="match status" value="2"/>
</dbReference>
<keyword evidence="21 53" id="KW-0812">Transmembrane</keyword>
<evidence type="ECO:0000256" key="36">
    <source>
        <dbReference type="ARBA" id="ARBA00022953"/>
    </source>
</evidence>
<evidence type="ECO:0000256" key="42">
    <source>
        <dbReference type="ARBA" id="ARBA00023180"/>
    </source>
</evidence>
<dbReference type="GO" id="GO:0039654">
    <property type="term" value="P:fusion of virus membrane with host endosome membrane"/>
    <property type="evidence" value="ECO:0007669"/>
    <property type="project" value="UniProtKB-KW"/>
</dbReference>
<feature type="region of interest" description="Disordered" evidence="52">
    <location>
        <begin position="1"/>
        <end position="71"/>
    </location>
</feature>
<evidence type="ECO:0000313" key="58">
    <source>
        <dbReference type="EMBL" id="CAI5760823.1"/>
    </source>
</evidence>
<evidence type="ECO:0000256" key="9">
    <source>
        <dbReference type="ARBA" id="ARBA00022448"/>
    </source>
</evidence>
<evidence type="ECO:0000256" key="19">
    <source>
        <dbReference type="ARBA" id="ARBA00022670"/>
    </source>
</evidence>
<evidence type="ECO:0000256" key="45">
    <source>
        <dbReference type="ARBA" id="ARBA00023200"/>
    </source>
</evidence>
<dbReference type="Gene3D" id="3.40.50.300">
    <property type="entry name" value="P-loop containing nucleotide triphosphate hydrolases"/>
    <property type="match status" value="2"/>
</dbReference>
<keyword evidence="36" id="KW-0693">Viral RNA replication</keyword>
<dbReference type="GO" id="GO:0052170">
    <property type="term" value="P:symbiont-mediated suppression of host innate immune response"/>
    <property type="evidence" value="ECO:0007669"/>
    <property type="project" value="UniProtKB-KW"/>
</dbReference>
<comment type="subcellular location">
    <subcellularLocation>
        <location evidence="3">Host cytoplasm</location>
    </subcellularLocation>
    <subcellularLocation>
        <location evidence="2">Host endoplasmic reticulum membrane</location>
        <topology evidence="2">Multi-pass membrane protein</topology>
    </subcellularLocation>
    <subcellularLocation>
        <location evidence="4">Host endoplasmic reticulum membrane</location>
        <topology evidence="4">Peripheral membrane protein</topology>
    </subcellularLocation>
    <subcellularLocation>
        <location evidence="6">Host endoplasmic reticulum membrane</location>
        <topology evidence="6">Single-pass type I membrane protein</topology>
    </subcellularLocation>
    <subcellularLocation>
        <location evidence="5">Host lipid droplet</location>
    </subcellularLocation>
    <subcellularLocation>
        <location evidence="1">Host nucleus</location>
    </subcellularLocation>
    <subcellularLocation>
        <location evidence="7">Virion membrane</location>
        <topology evidence="7">Single-pass type I membrane protein</topology>
    </subcellularLocation>
</comment>
<gene>
    <name evidence="58" type="primary">polyprotein</name>
</gene>
<feature type="region of interest" description="Disordered" evidence="52">
    <location>
        <begin position="2612"/>
        <end position="2637"/>
    </location>
</feature>
<keyword evidence="18" id="KW-1090">Inhibition of host innate immune response by virus</keyword>
<dbReference type="GO" id="GO:0055036">
    <property type="term" value="C:virion membrane"/>
    <property type="evidence" value="ECO:0007669"/>
    <property type="project" value="UniProtKB-SubCell"/>
</dbReference>
<keyword evidence="31" id="KW-0067">ATP-binding</keyword>
<evidence type="ECO:0000256" key="7">
    <source>
        <dbReference type="ARBA" id="ARBA00004563"/>
    </source>
</evidence>
<dbReference type="Gene3D" id="2.40.10.120">
    <property type="match status" value="1"/>
</dbReference>
<feature type="transmembrane region" description="Helical" evidence="53">
    <location>
        <begin position="898"/>
        <end position="916"/>
    </location>
</feature>
<keyword evidence="15" id="KW-1048">Host nucleus</keyword>
<dbReference type="GO" id="GO:0046718">
    <property type="term" value="P:symbiont entry into host cell"/>
    <property type="evidence" value="ECO:0007669"/>
    <property type="project" value="UniProtKB-KW"/>
</dbReference>
<dbReference type="PROSITE" id="PS50507">
    <property type="entry name" value="RDRP_SSRNA_POS"/>
    <property type="match status" value="1"/>
</dbReference>
<evidence type="ECO:0000256" key="25">
    <source>
        <dbReference type="ARBA" id="ARBA00022801"/>
    </source>
</evidence>
<evidence type="ECO:0000256" key="53">
    <source>
        <dbReference type="SAM" id="Phobius"/>
    </source>
</evidence>
<evidence type="ECO:0000256" key="40">
    <source>
        <dbReference type="ARBA" id="ARBA00023065"/>
    </source>
</evidence>
<reference evidence="58" key="1">
    <citation type="submission" date="2022-12" db="EMBL/GenBank/DDBJ databases">
        <authorList>
            <person name="Jonathon C.O. Mifsud"/>
            <person name="Vincenzo A. Costa"/>
            <person name="Mary E. Petrone"/>
            <person name="Ezequiel M. Marzinelli"/>
            <person name="Edward C. Holmes"/>
            <person name="Erin Harvey"/>
        </authorList>
    </citation>
    <scope>NUCLEOTIDE SEQUENCE</scope>
</reference>
<keyword evidence="22" id="KW-0548">Nucleotidyltransferase</keyword>
<evidence type="ECO:0000256" key="43">
    <source>
        <dbReference type="ARBA" id="ARBA00023184"/>
    </source>
</evidence>
<evidence type="ECO:0000256" key="37">
    <source>
        <dbReference type="ARBA" id="ARBA00022989"/>
    </source>
</evidence>
<keyword evidence="35" id="KW-0694">RNA-binding</keyword>
<dbReference type="GO" id="GO:0019087">
    <property type="term" value="P:symbiont-mediated transformation of host cell"/>
    <property type="evidence" value="ECO:0007669"/>
    <property type="project" value="InterPro"/>
</dbReference>
<evidence type="ECO:0000256" key="11">
    <source>
        <dbReference type="ARBA" id="ARBA00022484"/>
    </source>
</evidence>
<dbReference type="InterPro" id="IPR043504">
    <property type="entry name" value="Peptidase_S1_PA_chymotrypsin"/>
</dbReference>
<dbReference type="GO" id="GO:0039694">
    <property type="term" value="P:viral RNA genome replication"/>
    <property type="evidence" value="ECO:0007669"/>
    <property type="project" value="InterPro"/>
</dbReference>
<evidence type="ECO:0000256" key="46">
    <source>
        <dbReference type="ARBA" id="ARBA00023258"/>
    </source>
</evidence>
<evidence type="ECO:0000256" key="14">
    <source>
        <dbReference type="ARBA" id="ARBA00022561"/>
    </source>
</evidence>
<dbReference type="SUPFAM" id="SSF50494">
    <property type="entry name" value="Trypsin-like serine proteases"/>
    <property type="match status" value="1"/>
</dbReference>
<dbReference type="GO" id="GO:0003968">
    <property type="term" value="F:RNA-directed RNA polymerase activity"/>
    <property type="evidence" value="ECO:0007669"/>
    <property type="project" value="UniProtKB-KW"/>
</dbReference>
<keyword evidence="46" id="KW-0922">Interferon antiviral system evasion</keyword>
<keyword evidence="42" id="KW-0325">Glycoprotein</keyword>
<evidence type="ECO:0000256" key="52">
    <source>
        <dbReference type="SAM" id="MobiDB-lite"/>
    </source>
</evidence>
<evidence type="ECO:0000256" key="27">
    <source>
        <dbReference type="ARBA" id="ARBA00022806"/>
    </source>
</evidence>
<dbReference type="SUPFAM" id="SSF56672">
    <property type="entry name" value="DNA/RNA polymerases"/>
    <property type="match status" value="1"/>
</dbReference>
<dbReference type="GO" id="GO:0039502">
    <property type="term" value="P:symbiont-mediated suppression of host type I interferon-mediated signaling pathway"/>
    <property type="evidence" value="ECO:0007669"/>
    <property type="project" value="UniProtKB-KW"/>
</dbReference>
<dbReference type="PROSITE" id="PS51822">
    <property type="entry name" value="HV_PV_NS3_PRO"/>
    <property type="match status" value="1"/>
</dbReference>
<accession>A0A9C7LM04</accession>
<feature type="transmembrane region" description="Helical" evidence="53">
    <location>
        <begin position="1954"/>
        <end position="1974"/>
    </location>
</feature>
<evidence type="ECO:0000256" key="41">
    <source>
        <dbReference type="ARBA" id="ARBA00023136"/>
    </source>
</evidence>
<feature type="transmembrane region" description="Helical" evidence="53">
    <location>
        <begin position="2010"/>
        <end position="2034"/>
    </location>
</feature>
<evidence type="ECO:0000256" key="21">
    <source>
        <dbReference type="ARBA" id="ARBA00022692"/>
    </source>
</evidence>
<dbReference type="Pfam" id="PF00998">
    <property type="entry name" value="RdRP_3"/>
    <property type="match status" value="1"/>
</dbReference>
<feature type="transmembrane region" description="Helical" evidence="53">
    <location>
        <begin position="1919"/>
        <end position="1942"/>
    </location>
</feature>
<evidence type="ECO:0000256" key="30">
    <source>
        <dbReference type="ARBA" id="ARBA00022830"/>
    </source>
</evidence>
<evidence type="ECO:0000256" key="2">
    <source>
        <dbReference type="ARBA" id="ARBA00004153"/>
    </source>
</evidence>
<keyword evidence="38" id="KW-1182">Viral ion channel</keyword>
<keyword evidence="28" id="KW-0788">Thiol protease</keyword>
<dbReference type="GO" id="GO:0019028">
    <property type="term" value="C:viral capsid"/>
    <property type="evidence" value="ECO:0007669"/>
    <property type="project" value="UniProtKB-KW"/>
</dbReference>
<dbReference type="Gene3D" id="3.30.160.890">
    <property type="entry name" value="Hepatitis C virus envelope glycoprotein E1, chain C"/>
    <property type="match status" value="1"/>
</dbReference>
<dbReference type="SUPFAM" id="SSF52540">
    <property type="entry name" value="P-loop containing nucleoside triphosphate hydrolases"/>
    <property type="match status" value="1"/>
</dbReference>
<dbReference type="Pfam" id="PF22027">
    <property type="entry name" value="NS3_helicase_C"/>
    <property type="match status" value="1"/>
</dbReference>
<keyword evidence="25" id="KW-0378">Hydrolase</keyword>
<evidence type="ECO:0000256" key="39">
    <source>
        <dbReference type="ARBA" id="ARBA00023050"/>
    </source>
</evidence>
<feature type="region of interest" description="Disordered" evidence="52">
    <location>
        <begin position="228"/>
        <end position="258"/>
    </location>
</feature>
<evidence type="ECO:0000256" key="51">
    <source>
        <dbReference type="ARBA" id="ARBA00047984"/>
    </source>
</evidence>
<evidence type="ECO:0000256" key="12">
    <source>
        <dbReference type="ARBA" id="ARBA00022506"/>
    </source>
</evidence>
<protein>
    <recommendedName>
        <fullName evidence="8">Genome polyprotein</fullName>
    </recommendedName>
</protein>
<dbReference type="SMART" id="SM00487">
    <property type="entry name" value="DEXDc"/>
    <property type="match status" value="1"/>
</dbReference>
<dbReference type="EMBL" id="OX394171">
    <property type="protein sequence ID" value="CAI5760823.1"/>
    <property type="molecule type" value="Genomic_RNA"/>
</dbReference>
<dbReference type="InterPro" id="IPR004109">
    <property type="entry name" value="HepC_NS3_protease"/>
</dbReference>
<feature type="domain" description="Peptidase C18" evidence="56">
    <location>
        <begin position="98"/>
        <end position="223"/>
    </location>
</feature>
<evidence type="ECO:0000259" key="55">
    <source>
        <dbReference type="PROSITE" id="PS51192"/>
    </source>
</evidence>
<keyword evidence="49" id="KW-0407">Ion channel</keyword>
<dbReference type="GO" id="GO:0019062">
    <property type="term" value="P:virion attachment to host cell"/>
    <property type="evidence" value="ECO:0007669"/>
    <property type="project" value="UniProtKB-KW"/>
</dbReference>
<evidence type="ECO:0000256" key="15">
    <source>
        <dbReference type="ARBA" id="ARBA00022562"/>
    </source>
</evidence>
<keyword evidence="11" id="KW-0696">RNA-directed RNA polymerase</keyword>
<dbReference type="GO" id="GO:0046872">
    <property type="term" value="F:metal ion binding"/>
    <property type="evidence" value="ECO:0007669"/>
    <property type="project" value="UniProtKB-KW"/>
</dbReference>
<dbReference type="InterPro" id="IPR027417">
    <property type="entry name" value="P-loop_NTPase"/>
</dbReference>
<evidence type="ECO:0000256" key="13">
    <source>
        <dbReference type="ARBA" id="ARBA00022510"/>
    </source>
</evidence>
<feature type="compositionally biased region" description="Low complexity" evidence="52">
    <location>
        <begin position="242"/>
        <end position="253"/>
    </location>
</feature>
<keyword evidence="45" id="KW-1035">Host cytoplasm</keyword>
<dbReference type="GO" id="GO:0015267">
    <property type="term" value="F:channel activity"/>
    <property type="evidence" value="ECO:0007669"/>
    <property type="project" value="UniProtKB-KW"/>
</dbReference>
<dbReference type="GO" id="GO:0006508">
    <property type="term" value="P:proteolysis"/>
    <property type="evidence" value="ECO:0007669"/>
    <property type="project" value="UniProtKB-KW"/>
</dbReference>
<dbReference type="GO" id="GO:0017111">
    <property type="term" value="F:ribonucleoside triphosphate phosphatase activity"/>
    <property type="evidence" value="ECO:0007669"/>
    <property type="project" value="UniProtKB-EC"/>
</dbReference>
<keyword evidence="20" id="KW-0808">Transferase</keyword>